<sequence length="92" mass="10115">MKASPIHQLLLLSFTILSIVFSVTTAAKVEFAYVGEKGPAFWHQLEGSSSLCLEGLHQSPIDIIPTDYSKSQIHPPSDVRVKDVEEAELAHI</sequence>
<proteinExistence type="predicted"/>
<organism evidence="1 2">
    <name type="scientific">Racocetra persica</name>
    <dbReference type="NCBI Taxonomy" id="160502"/>
    <lineage>
        <taxon>Eukaryota</taxon>
        <taxon>Fungi</taxon>
        <taxon>Fungi incertae sedis</taxon>
        <taxon>Mucoromycota</taxon>
        <taxon>Glomeromycotina</taxon>
        <taxon>Glomeromycetes</taxon>
        <taxon>Diversisporales</taxon>
        <taxon>Gigasporaceae</taxon>
        <taxon>Racocetra</taxon>
    </lineage>
</organism>
<accession>A0ACA9PEG3</accession>
<comment type="caution">
    <text evidence="1">The sequence shown here is derived from an EMBL/GenBank/DDBJ whole genome shotgun (WGS) entry which is preliminary data.</text>
</comment>
<protein>
    <submittedName>
        <fullName evidence="1">22428_t:CDS:1</fullName>
    </submittedName>
</protein>
<dbReference type="EMBL" id="CAJVQC010019886">
    <property type="protein sequence ID" value="CAG8704286.1"/>
    <property type="molecule type" value="Genomic_DNA"/>
</dbReference>
<keyword evidence="2" id="KW-1185">Reference proteome</keyword>
<reference evidence="1" key="1">
    <citation type="submission" date="2021-06" db="EMBL/GenBank/DDBJ databases">
        <authorList>
            <person name="Kallberg Y."/>
            <person name="Tangrot J."/>
            <person name="Rosling A."/>
        </authorList>
    </citation>
    <scope>NUCLEOTIDE SEQUENCE</scope>
    <source>
        <strain evidence="1">MA461A</strain>
    </source>
</reference>
<gene>
    <name evidence="1" type="ORF">RPERSI_LOCUS10166</name>
</gene>
<evidence type="ECO:0000313" key="1">
    <source>
        <dbReference type="EMBL" id="CAG8704286.1"/>
    </source>
</evidence>
<dbReference type="Proteomes" id="UP000789920">
    <property type="component" value="Unassembled WGS sequence"/>
</dbReference>
<feature type="non-terminal residue" evidence="1">
    <location>
        <position position="92"/>
    </location>
</feature>
<name>A0ACA9PEG3_9GLOM</name>
<evidence type="ECO:0000313" key="2">
    <source>
        <dbReference type="Proteomes" id="UP000789920"/>
    </source>
</evidence>